<name>A0ABR3V1U3_9PEZI</name>
<comment type="caution">
    <text evidence="2">The sequence shown here is derived from an EMBL/GenBank/DDBJ whole genome shotgun (WGS) entry which is preliminary data.</text>
</comment>
<dbReference type="Proteomes" id="UP001586593">
    <property type="component" value="Unassembled WGS sequence"/>
</dbReference>
<dbReference type="Gene3D" id="1.10.4160.10">
    <property type="entry name" value="Hydantoin permease"/>
    <property type="match status" value="1"/>
</dbReference>
<evidence type="ECO:0000313" key="3">
    <source>
        <dbReference type="Proteomes" id="UP001586593"/>
    </source>
</evidence>
<protein>
    <submittedName>
        <fullName evidence="2">Uncharacterized protein</fullName>
    </submittedName>
</protein>
<sequence>MPPVAAVMAAHSFSSSAKPSQPDEVPLQPIMSTSASASRRAAATMVSVWNWRRASSSRLILTTGKREKCTVTPGSEATMACERGSSEVLDEGVRMPRRMGRDMMGGKRGSLDGDRYSSLRPPPMAIREKIESAREVLSDPQRLRDAIHVNNDRPEGINGKHSRWSNPDLDPTPPVQRSWSSLSFFAFQFSIAFSPTTYNAGAMSTTRE</sequence>
<reference evidence="2 3" key="1">
    <citation type="journal article" date="2024" name="Commun. Biol.">
        <title>Comparative genomic analysis of thermophilic fungi reveals convergent evolutionary adaptations and gene losses.</title>
        <authorList>
            <person name="Steindorff A.S."/>
            <person name="Aguilar-Pontes M.V."/>
            <person name="Robinson A.J."/>
            <person name="Andreopoulos B."/>
            <person name="LaButti K."/>
            <person name="Kuo A."/>
            <person name="Mondo S."/>
            <person name="Riley R."/>
            <person name="Otillar R."/>
            <person name="Haridas S."/>
            <person name="Lipzen A."/>
            <person name="Grimwood J."/>
            <person name="Schmutz J."/>
            <person name="Clum A."/>
            <person name="Reid I.D."/>
            <person name="Moisan M.C."/>
            <person name="Butler G."/>
            <person name="Nguyen T.T.M."/>
            <person name="Dewar K."/>
            <person name="Conant G."/>
            <person name="Drula E."/>
            <person name="Henrissat B."/>
            <person name="Hansel C."/>
            <person name="Singer S."/>
            <person name="Hutchinson M.I."/>
            <person name="de Vries R.P."/>
            <person name="Natvig D.O."/>
            <person name="Powell A.J."/>
            <person name="Tsang A."/>
            <person name="Grigoriev I.V."/>
        </authorList>
    </citation>
    <scope>NUCLEOTIDE SEQUENCE [LARGE SCALE GENOMIC DNA]</scope>
    <source>
        <strain evidence="2 3">ATCC 24622</strain>
    </source>
</reference>
<accession>A0ABR3V1U3</accession>
<dbReference type="EMBL" id="JAZHXJ010003010">
    <property type="protein sequence ID" value="KAL1835763.1"/>
    <property type="molecule type" value="Genomic_DNA"/>
</dbReference>
<proteinExistence type="predicted"/>
<feature type="region of interest" description="Disordered" evidence="1">
    <location>
        <begin position="1"/>
        <end position="36"/>
    </location>
</feature>
<feature type="compositionally biased region" description="Basic and acidic residues" evidence="1">
    <location>
        <begin position="98"/>
        <end position="117"/>
    </location>
</feature>
<organism evidence="2 3">
    <name type="scientific">Phialemonium thermophilum</name>
    <dbReference type="NCBI Taxonomy" id="223376"/>
    <lineage>
        <taxon>Eukaryota</taxon>
        <taxon>Fungi</taxon>
        <taxon>Dikarya</taxon>
        <taxon>Ascomycota</taxon>
        <taxon>Pezizomycotina</taxon>
        <taxon>Sordariomycetes</taxon>
        <taxon>Sordariomycetidae</taxon>
        <taxon>Cephalothecales</taxon>
        <taxon>Cephalothecaceae</taxon>
        <taxon>Phialemonium</taxon>
    </lineage>
</organism>
<feature type="region of interest" description="Disordered" evidence="1">
    <location>
        <begin position="98"/>
        <end position="121"/>
    </location>
</feature>
<evidence type="ECO:0000313" key="2">
    <source>
        <dbReference type="EMBL" id="KAL1835763.1"/>
    </source>
</evidence>
<evidence type="ECO:0000256" key="1">
    <source>
        <dbReference type="SAM" id="MobiDB-lite"/>
    </source>
</evidence>
<feature type="region of interest" description="Disordered" evidence="1">
    <location>
        <begin position="151"/>
        <end position="172"/>
    </location>
</feature>
<gene>
    <name evidence="2" type="ORF">VTK73DRAFT_5422</name>
</gene>
<keyword evidence="3" id="KW-1185">Reference proteome</keyword>